<sequence>MFIKLLPNWLTVSPKSLRSRPIRALLSPPAGVAPDLLVSAPAPPLLRCVLAGATALPHRALDPPRHAAAVGLHARASGCLRAPPSSARRGCALAMAVRNPDEQGSAAPPAPPARAAPPTSSPCARPTAAGGEERKRGGKRNEARVSRGAGRQVVLSPDVCVQRRPIVIQWLTGVGYHHGPRRPRGVQHIPAPGPGF</sequence>
<name>A0A8T0QXR8_PANVG</name>
<keyword evidence="3" id="KW-1185">Reference proteome</keyword>
<feature type="compositionally biased region" description="Basic and acidic residues" evidence="1">
    <location>
        <begin position="131"/>
        <end position="145"/>
    </location>
</feature>
<evidence type="ECO:0000256" key="1">
    <source>
        <dbReference type="SAM" id="MobiDB-lite"/>
    </source>
</evidence>
<evidence type="ECO:0000313" key="2">
    <source>
        <dbReference type="EMBL" id="KAG2577944.1"/>
    </source>
</evidence>
<feature type="region of interest" description="Disordered" evidence="1">
    <location>
        <begin position="99"/>
        <end position="150"/>
    </location>
</feature>
<reference evidence="2" key="1">
    <citation type="submission" date="2020-05" db="EMBL/GenBank/DDBJ databases">
        <title>WGS assembly of Panicum virgatum.</title>
        <authorList>
            <person name="Lovell J.T."/>
            <person name="Jenkins J."/>
            <person name="Shu S."/>
            <person name="Juenger T.E."/>
            <person name="Schmutz J."/>
        </authorList>
    </citation>
    <scope>NUCLEOTIDE SEQUENCE</scope>
    <source>
        <strain evidence="2">AP13</strain>
    </source>
</reference>
<gene>
    <name evidence="2" type="ORF">PVAP13_6NG190209</name>
</gene>
<dbReference type="AlphaFoldDB" id="A0A8T0QXR8"/>
<dbReference type="EMBL" id="CM029048">
    <property type="protein sequence ID" value="KAG2577944.1"/>
    <property type="molecule type" value="Genomic_DNA"/>
</dbReference>
<dbReference type="Proteomes" id="UP000823388">
    <property type="component" value="Chromosome 6N"/>
</dbReference>
<organism evidence="2 3">
    <name type="scientific">Panicum virgatum</name>
    <name type="common">Blackwell switchgrass</name>
    <dbReference type="NCBI Taxonomy" id="38727"/>
    <lineage>
        <taxon>Eukaryota</taxon>
        <taxon>Viridiplantae</taxon>
        <taxon>Streptophyta</taxon>
        <taxon>Embryophyta</taxon>
        <taxon>Tracheophyta</taxon>
        <taxon>Spermatophyta</taxon>
        <taxon>Magnoliopsida</taxon>
        <taxon>Liliopsida</taxon>
        <taxon>Poales</taxon>
        <taxon>Poaceae</taxon>
        <taxon>PACMAD clade</taxon>
        <taxon>Panicoideae</taxon>
        <taxon>Panicodae</taxon>
        <taxon>Paniceae</taxon>
        <taxon>Panicinae</taxon>
        <taxon>Panicum</taxon>
        <taxon>Panicum sect. Hiantes</taxon>
    </lineage>
</organism>
<evidence type="ECO:0000313" key="3">
    <source>
        <dbReference type="Proteomes" id="UP000823388"/>
    </source>
</evidence>
<protein>
    <submittedName>
        <fullName evidence="2">Uncharacterized protein</fullName>
    </submittedName>
</protein>
<proteinExistence type="predicted"/>
<accession>A0A8T0QXR8</accession>
<feature type="compositionally biased region" description="Low complexity" evidence="1">
    <location>
        <begin position="116"/>
        <end position="130"/>
    </location>
</feature>
<comment type="caution">
    <text evidence="2">The sequence shown here is derived from an EMBL/GenBank/DDBJ whole genome shotgun (WGS) entry which is preliminary data.</text>
</comment>